<keyword evidence="1 6" id="KW-0597">Phosphoprotein</keyword>
<evidence type="ECO:0000259" key="9">
    <source>
        <dbReference type="PROSITE" id="PS51755"/>
    </source>
</evidence>
<feature type="domain" description="OmpR/PhoB-type" evidence="9">
    <location>
        <begin position="153"/>
        <end position="253"/>
    </location>
</feature>
<feature type="domain" description="Response regulatory" evidence="8">
    <location>
        <begin position="9"/>
        <end position="144"/>
    </location>
</feature>
<dbReference type="SMART" id="SM00448">
    <property type="entry name" value="REC"/>
    <property type="match status" value="1"/>
</dbReference>
<dbReference type="GO" id="GO:0000976">
    <property type="term" value="F:transcription cis-regulatory region binding"/>
    <property type="evidence" value="ECO:0007669"/>
    <property type="project" value="TreeGrafter"/>
</dbReference>
<feature type="modified residue" description="4-aspartylphosphate" evidence="6">
    <location>
        <position position="58"/>
    </location>
</feature>
<evidence type="ECO:0000259" key="8">
    <source>
        <dbReference type="PROSITE" id="PS50110"/>
    </source>
</evidence>
<dbReference type="Pfam" id="PF00486">
    <property type="entry name" value="Trans_reg_C"/>
    <property type="match status" value="1"/>
</dbReference>
<sequence>MGQPSGEAFLLVVDDEPNIRELLSASLRFSGFRVESAATGEEALAAIAEERPDLVVLDVMLPDLDGFTVVERLREQTRRQQIANPAGLAARPGRPRPSEHLPVLFLTAKDGTEDKVHGLAAGADDYVTKPFSLEELIARIRAILRRAGGPAEDGRLVVADLTLDPLAHEVTRDGRPVSLSPTEFKLLHYLMANVGRVVSKAQILDHVWAYDFGGDLSIVESYISYLRRKLDAGPEHGPKLIHTVRGIGYALRRPPQQNQD</sequence>
<dbReference type="GO" id="GO:0006355">
    <property type="term" value="P:regulation of DNA-templated transcription"/>
    <property type="evidence" value="ECO:0007669"/>
    <property type="project" value="InterPro"/>
</dbReference>
<dbReference type="InterPro" id="IPR001789">
    <property type="entry name" value="Sig_transdc_resp-reg_receiver"/>
</dbReference>
<dbReference type="AlphaFoldDB" id="A0A540WEK4"/>
<keyword evidence="11" id="KW-1185">Reference proteome</keyword>
<dbReference type="PROSITE" id="PS51755">
    <property type="entry name" value="OMPR_PHOB"/>
    <property type="match status" value="1"/>
</dbReference>
<dbReference type="Gene3D" id="3.40.50.2300">
    <property type="match status" value="1"/>
</dbReference>
<dbReference type="Proteomes" id="UP000319103">
    <property type="component" value="Unassembled WGS sequence"/>
</dbReference>
<evidence type="ECO:0000313" key="11">
    <source>
        <dbReference type="Proteomes" id="UP000319103"/>
    </source>
</evidence>
<dbReference type="SMART" id="SM00862">
    <property type="entry name" value="Trans_reg_C"/>
    <property type="match status" value="1"/>
</dbReference>
<evidence type="ECO:0000256" key="7">
    <source>
        <dbReference type="PROSITE-ProRule" id="PRU01091"/>
    </source>
</evidence>
<dbReference type="GO" id="GO:0000156">
    <property type="term" value="F:phosphorelay response regulator activity"/>
    <property type="evidence" value="ECO:0007669"/>
    <property type="project" value="TreeGrafter"/>
</dbReference>
<dbReference type="EMBL" id="VIGB01000003">
    <property type="protein sequence ID" value="TQF07469.1"/>
    <property type="molecule type" value="Genomic_DNA"/>
</dbReference>
<evidence type="ECO:0000256" key="6">
    <source>
        <dbReference type="PROSITE-ProRule" id="PRU00169"/>
    </source>
</evidence>
<dbReference type="Gene3D" id="6.10.250.690">
    <property type="match status" value="1"/>
</dbReference>
<dbReference type="CDD" id="cd00383">
    <property type="entry name" value="trans_reg_C"/>
    <property type="match status" value="1"/>
</dbReference>
<dbReference type="OrthoDB" id="5242462at2"/>
<evidence type="ECO:0000256" key="1">
    <source>
        <dbReference type="ARBA" id="ARBA00022553"/>
    </source>
</evidence>
<dbReference type="InterPro" id="IPR011006">
    <property type="entry name" value="CheY-like_superfamily"/>
</dbReference>
<dbReference type="PROSITE" id="PS50110">
    <property type="entry name" value="RESPONSE_REGULATORY"/>
    <property type="match status" value="1"/>
</dbReference>
<keyword evidence="5" id="KW-0804">Transcription</keyword>
<dbReference type="Pfam" id="PF00072">
    <property type="entry name" value="Response_reg"/>
    <property type="match status" value="2"/>
</dbReference>
<dbReference type="GO" id="GO:0032993">
    <property type="term" value="C:protein-DNA complex"/>
    <property type="evidence" value="ECO:0007669"/>
    <property type="project" value="TreeGrafter"/>
</dbReference>
<dbReference type="InterPro" id="IPR039420">
    <property type="entry name" value="WalR-like"/>
</dbReference>
<protein>
    <submittedName>
        <fullName evidence="10">Response regulator transcription factor</fullName>
    </submittedName>
</protein>
<gene>
    <name evidence="10" type="ORF">E6W39_20475</name>
</gene>
<keyword evidence="2" id="KW-0902">Two-component regulatory system</keyword>
<proteinExistence type="predicted"/>
<organism evidence="10 11">
    <name type="scientific">Kitasatospora acidiphila</name>
    <dbReference type="NCBI Taxonomy" id="2567942"/>
    <lineage>
        <taxon>Bacteria</taxon>
        <taxon>Bacillati</taxon>
        <taxon>Actinomycetota</taxon>
        <taxon>Actinomycetes</taxon>
        <taxon>Kitasatosporales</taxon>
        <taxon>Streptomycetaceae</taxon>
        <taxon>Kitasatospora</taxon>
    </lineage>
</organism>
<comment type="caution">
    <text evidence="10">The sequence shown here is derived from an EMBL/GenBank/DDBJ whole genome shotgun (WGS) entry which is preliminary data.</text>
</comment>
<dbReference type="SUPFAM" id="SSF52172">
    <property type="entry name" value="CheY-like"/>
    <property type="match status" value="1"/>
</dbReference>
<dbReference type="Gene3D" id="1.10.10.10">
    <property type="entry name" value="Winged helix-like DNA-binding domain superfamily/Winged helix DNA-binding domain"/>
    <property type="match status" value="1"/>
</dbReference>
<feature type="DNA-binding region" description="OmpR/PhoB-type" evidence="7">
    <location>
        <begin position="153"/>
        <end position="253"/>
    </location>
</feature>
<keyword evidence="4 7" id="KW-0238">DNA-binding</keyword>
<dbReference type="GO" id="GO:0005829">
    <property type="term" value="C:cytosol"/>
    <property type="evidence" value="ECO:0007669"/>
    <property type="project" value="TreeGrafter"/>
</dbReference>
<keyword evidence="3" id="KW-0805">Transcription regulation</keyword>
<dbReference type="FunFam" id="1.10.10.10:FF:000005">
    <property type="entry name" value="Two-component system response regulator"/>
    <property type="match status" value="1"/>
</dbReference>
<evidence type="ECO:0000256" key="2">
    <source>
        <dbReference type="ARBA" id="ARBA00023012"/>
    </source>
</evidence>
<dbReference type="InterPro" id="IPR036388">
    <property type="entry name" value="WH-like_DNA-bd_sf"/>
</dbReference>
<accession>A0A540WEK4</accession>
<dbReference type="PANTHER" id="PTHR48111:SF28">
    <property type="entry name" value="TRANSCRIPTIONAL REGULATORY PROTEIN TCRX-RELATED"/>
    <property type="match status" value="1"/>
</dbReference>
<dbReference type="InterPro" id="IPR001867">
    <property type="entry name" value="OmpR/PhoB-type_DNA-bd"/>
</dbReference>
<evidence type="ECO:0000256" key="3">
    <source>
        <dbReference type="ARBA" id="ARBA00023015"/>
    </source>
</evidence>
<evidence type="ECO:0000256" key="4">
    <source>
        <dbReference type="ARBA" id="ARBA00023125"/>
    </source>
</evidence>
<evidence type="ECO:0000256" key="5">
    <source>
        <dbReference type="ARBA" id="ARBA00023163"/>
    </source>
</evidence>
<reference evidence="10 11" key="1">
    <citation type="submission" date="2019-06" db="EMBL/GenBank/DDBJ databases">
        <title>Description of Kitasatospora acidophila sp. nov. isolated from pine grove soil, and reclassification of Streptomyces novaecaesareae to Kitasatospora novaeceasareae comb. nov.</title>
        <authorList>
            <person name="Kim M.J."/>
        </authorList>
    </citation>
    <scope>NUCLEOTIDE SEQUENCE [LARGE SCALE GENOMIC DNA]</scope>
    <source>
        <strain evidence="10 11">MMS16-CNU292</strain>
    </source>
</reference>
<evidence type="ECO:0000313" key="10">
    <source>
        <dbReference type="EMBL" id="TQF07469.1"/>
    </source>
</evidence>
<dbReference type="PANTHER" id="PTHR48111">
    <property type="entry name" value="REGULATOR OF RPOS"/>
    <property type="match status" value="1"/>
</dbReference>
<name>A0A540WEK4_9ACTN</name>